<feature type="compositionally biased region" description="Basic and acidic residues" evidence="1">
    <location>
        <begin position="32"/>
        <end position="44"/>
    </location>
</feature>
<comment type="caution">
    <text evidence="2">The sequence shown here is derived from an EMBL/GenBank/DDBJ whole genome shotgun (WGS) entry which is preliminary data.</text>
</comment>
<name>A0A8X6MEY8_NEPPI</name>
<dbReference type="Proteomes" id="UP000887013">
    <property type="component" value="Unassembled WGS sequence"/>
</dbReference>
<accession>A0A8X6MEY8</accession>
<feature type="region of interest" description="Disordered" evidence="1">
    <location>
        <begin position="1"/>
        <end position="106"/>
    </location>
</feature>
<sequence>MSSSDEEIPNCEQPSAEYDPHSCEPLDLSIRATRDASSHSRESSIRSLPVSEGSPSVRQPVAPSALPCPDSYSAKYSVQLYKERNHTEKGSRPHNPPLPYASDQHF</sequence>
<keyword evidence="3" id="KW-1185">Reference proteome</keyword>
<organism evidence="2 3">
    <name type="scientific">Nephila pilipes</name>
    <name type="common">Giant wood spider</name>
    <name type="synonym">Nephila maculata</name>
    <dbReference type="NCBI Taxonomy" id="299642"/>
    <lineage>
        <taxon>Eukaryota</taxon>
        <taxon>Metazoa</taxon>
        <taxon>Ecdysozoa</taxon>
        <taxon>Arthropoda</taxon>
        <taxon>Chelicerata</taxon>
        <taxon>Arachnida</taxon>
        <taxon>Araneae</taxon>
        <taxon>Araneomorphae</taxon>
        <taxon>Entelegynae</taxon>
        <taxon>Araneoidea</taxon>
        <taxon>Nephilidae</taxon>
        <taxon>Nephila</taxon>
    </lineage>
</organism>
<reference evidence="2" key="1">
    <citation type="submission" date="2020-08" db="EMBL/GenBank/DDBJ databases">
        <title>Multicomponent nature underlies the extraordinary mechanical properties of spider dragline silk.</title>
        <authorList>
            <person name="Kono N."/>
            <person name="Nakamura H."/>
            <person name="Mori M."/>
            <person name="Yoshida Y."/>
            <person name="Ohtoshi R."/>
            <person name="Malay A.D."/>
            <person name="Moran D.A.P."/>
            <person name="Tomita M."/>
            <person name="Numata K."/>
            <person name="Arakawa K."/>
        </authorList>
    </citation>
    <scope>NUCLEOTIDE SEQUENCE</scope>
</reference>
<dbReference type="AlphaFoldDB" id="A0A8X6MEY8"/>
<evidence type="ECO:0000313" key="3">
    <source>
        <dbReference type="Proteomes" id="UP000887013"/>
    </source>
</evidence>
<proteinExistence type="predicted"/>
<evidence type="ECO:0000256" key="1">
    <source>
        <dbReference type="SAM" id="MobiDB-lite"/>
    </source>
</evidence>
<feature type="compositionally biased region" description="Basic and acidic residues" evidence="1">
    <location>
        <begin position="81"/>
        <end position="91"/>
    </location>
</feature>
<dbReference type="EMBL" id="BMAW01044671">
    <property type="protein sequence ID" value="GFS45922.1"/>
    <property type="molecule type" value="Genomic_DNA"/>
</dbReference>
<protein>
    <submittedName>
        <fullName evidence="2">Uncharacterized protein</fullName>
    </submittedName>
</protein>
<gene>
    <name evidence="2" type="ORF">NPIL_612841</name>
</gene>
<evidence type="ECO:0000313" key="2">
    <source>
        <dbReference type="EMBL" id="GFS45922.1"/>
    </source>
</evidence>